<reference evidence="19" key="1">
    <citation type="submission" date="2017-08" db="EMBL/GenBank/DDBJ databases">
        <title>A dynamic microbial community with high functional redundancy inhabits the cold, oxic subseafloor aquifer.</title>
        <authorList>
            <person name="Tully B.J."/>
            <person name="Wheat C.G."/>
            <person name="Glazer B.T."/>
            <person name="Huber J.A."/>
        </authorList>
    </citation>
    <scope>NUCLEOTIDE SEQUENCE [LARGE SCALE GENOMIC DNA]</scope>
</reference>
<dbReference type="EC" id="3.1.26.3" evidence="15"/>
<protein>
    <recommendedName>
        <fullName evidence="15">Ribonuclease 3</fullName>
        <ecNumber evidence="15">3.1.26.3</ecNumber>
    </recommendedName>
    <alternativeName>
        <fullName evidence="15">Ribonuclease III</fullName>
        <shortName evidence="15">RNase III</shortName>
    </alternativeName>
</protein>
<dbReference type="Gene3D" id="3.30.160.20">
    <property type="match status" value="1"/>
</dbReference>
<keyword evidence="13 15" id="KW-0460">Magnesium</keyword>
<dbReference type="GO" id="GO:0019843">
    <property type="term" value="F:rRNA binding"/>
    <property type="evidence" value="ECO:0007669"/>
    <property type="project" value="UniProtKB-KW"/>
</dbReference>
<evidence type="ECO:0000256" key="7">
    <source>
        <dbReference type="ARBA" id="ARBA00022664"/>
    </source>
</evidence>
<dbReference type="InterPro" id="IPR000999">
    <property type="entry name" value="RNase_III_dom"/>
</dbReference>
<dbReference type="CDD" id="cd10845">
    <property type="entry name" value="DSRM_RNAse_III_family"/>
    <property type="match status" value="1"/>
</dbReference>
<evidence type="ECO:0000256" key="10">
    <source>
        <dbReference type="ARBA" id="ARBA00022723"/>
    </source>
</evidence>
<sequence length="227" mass="24211">MVNKLEILQQSLAYQFSNPDLAQLALTHRSANAAHNERLEFLGDALLGFIVAETLFTLNPQASEGELSRMRSALVNKNALAAAARSLGIGEYLQLGTGEANSGGSDRDSILADTVEALIAAIYLDGGIDSCTTFVKKISESKLAIDAAATEQKDAKTRLQEFLQAQGKNLPKYTVVEISGAAHEQVFHVSCRLESLGAESTGSGTSKREAEQQAAKNILEAIEVTTD</sequence>
<feature type="domain" description="RNase III" evidence="17">
    <location>
        <begin position="5"/>
        <end position="127"/>
    </location>
</feature>
<evidence type="ECO:0000256" key="9">
    <source>
        <dbReference type="ARBA" id="ARBA00022722"/>
    </source>
</evidence>
<evidence type="ECO:0000256" key="2">
    <source>
        <dbReference type="ARBA" id="ARBA00004496"/>
    </source>
</evidence>
<dbReference type="AlphaFoldDB" id="A0A2A4X001"/>
<dbReference type="FunFam" id="3.30.160.20:FF:000003">
    <property type="entry name" value="Ribonuclease 3"/>
    <property type="match status" value="1"/>
</dbReference>
<evidence type="ECO:0000256" key="8">
    <source>
        <dbReference type="ARBA" id="ARBA00022694"/>
    </source>
</evidence>
<dbReference type="GO" id="GO:0003725">
    <property type="term" value="F:double-stranded RNA binding"/>
    <property type="evidence" value="ECO:0007669"/>
    <property type="project" value="TreeGrafter"/>
</dbReference>
<comment type="cofactor">
    <cofactor evidence="15">
        <name>Mg(2+)</name>
        <dbReference type="ChEBI" id="CHEBI:18420"/>
    </cofactor>
</comment>
<dbReference type="GO" id="GO:0005737">
    <property type="term" value="C:cytoplasm"/>
    <property type="evidence" value="ECO:0007669"/>
    <property type="project" value="UniProtKB-SubCell"/>
</dbReference>
<evidence type="ECO:0000256" key="6">
    <source>
        <dbReference type="ARBA" id="ARBA00022552"/>
    </source>
</evidence>
<dbReference type="InterPro" id="IPR014720">
    <property type="entry name" value="dsRBD_dom"/>
</dbReference>
<dbReference type="SUPFAM" id="SSF69065">
    <property type="entry name" value="RNase III domain-like"/>
    <property type="match status" value="1"/>
</dbReference>
<dbReference type="EMBL" id="NVUL01000063">
    <property type="protein sequence ID" value="PCI76032.1"/>
    <property type="molecule type" value="Genomic_DNA"/>
</dbReference>
<dbReference type="PROSITE" id="PS50137">
    <property type="entry name" value="DS_RBD"/>
    <property type="match status" value="1"/>
</dbReference>
<keyword evidence="8 15" id="KW-0819">tRNA processing</keyword>
<evidence type="ECO:0000256" key="3">
    <source>
        <dbReference type="ARBA" id="ARBA00010183"/>
    </source>
</evidence>
<evidence type="ECO:0000256" key="12">
    <source>
        <dbReference type="ARBA" id="ARBA00022801"/>
    </source>
</evidence>
<keyword evidence="6 15" id="KW-0698">rRNA processing</keyword>
<evidence type="ECO:0000256" key="13">
    <source>
        <dbReference type="ARBA" id="ARBA00022842"/>
    </source>
</evidence>
<keyword evidence="5 15" id="KW-0963">Cytoplasm</keyword>
<dbReference type="Gene3D" id="1.10.1520.10">
    <property type="entry name" value="Ribonuclease III domain"/>
    <property type="match status" value="1"/>
</dbReference>
<keyword evidence="15" id="KW-0699">rRNA-binding</keyword>
<feature type="binding site" evidence="15">
    <location>
        <position position="40"/>
    </location>
    <ligand>
        <name>Mg(2+)</name>
        <dbReference type="ChEBI" id="CHEBI:18420"/>
    </ligand>
</feature>
<feature type="active site" evidence="15">
    <location>
        <position position="44"/>
    </location>
</feature>
<dbReference type="Pfam" id="PF00035">
    <property type="entry name" value="dsrm"/>
    <property type="match status" value="1"/>
</dbReference>
<keyword evidence="11 15" id="KW-0255">Endonuclease</keyword>
<gene>
    <name evidence="15" type="primary">rnc</name>
    <name evidence="18" type="ORF">COB20_11590</name>
</gene>
<dbReference type="PROSITE" id="PS50142">
    <property type="entry name" value="RNASE_3_2"/>
    <property type="match status" value="1"/>
</dbReference>
<dbReference type="GO" id="GO:0042802">
    <property type="term" value="F:identical protein binding"/>
    <property type="evidence" value="ECO:0007669"/>
    <property type="project" value="UniProtKB-ARBA"/>
</dbReference>
<evidence type="ECO:0000256" key="11">
    <source>
        <dbReference type="ARBA" id="ARBA00022759"/>
    </source>
</evidence>
<keyword evidence="10 15" id="KW-0479">Metal-binding</keyword>
<proteinExistence type="inferred from homology"/>
<comment type="caution">
    <text evidence="18">The sequence shown here is derived from an EMBL/GenBank/DDBJ whole genome shotgun (WGS) entry which is preliminary data.</text>
</comment>
<comment type="subcellular location">
    <subcellularLocation>
        <location evidence="2 15">Cytoplasm</location>
    </subcellularLocation>
</comment>
<comment type="similarity">
    <text evidence="3">Belongs to the ribonuclease III family.</text>
</comment>
<dbReference type="GO" id="GO:0046872">
    <property type="term" value="F:metal ion binding"/>
    <property type="evidence" value="ECO:0007669"/>
    <property type="project" value="UniProtKB-KW"/>
</dbReference>
<dbReference type="FunFam" id="1.10.1520.10:FF:000001">
    <property type="entry name" value="Ribonuclease 3"/>
    <property type="match status" value="1"/>
</dbReference>
<keyword evidence="7 15" id="KW-0507">mRNA processing</keyword>
<feature type="active site" evidence="15">
    <location>
        <position position="116"/>
    </location>
</feature>
<evidence type="ECO:0000256" key="4">
    <source>
        <dbReference type="ARBA" id="ARBA00011738"/>
    </source>
</evidence>
<evidence type="ECO:0000256" key="1">
    <source>
        <dbReference type="ARBA" id="ARBA00000109"/>
    </source>
</evidence>
<feature type="binding site" evidence="15">
    <location>
        <position position="113"/>
    </location>
    <ligand>
        <name>Mg(2+)</name>
        <dbReference type="ChEBI" id="CHEBI:18420"/>
    </ligand>
</feature>
<dbReference type="HAMAP" id="MF_00104">
    <property type="entry name" value="RNase_III"/>
    <property type="match status" value="1"/>
</dbReference>
<keyword evidence="12 15" id="KW-0378">Hydrolase</keyword>
<evidence type="ECO:0000259" key="17">
    <source>
        <dbReference type="PROSITE" id="PS50142"/>
    </source>
</evidence>
<accession>A0A2A4X001</accession>
<evidence type="ECO:0000256" key="15">
    <source>
        <dbReference type="HAMAP-Rule" id="MF_00104"/>
    </source>
</evidence>
<evidence type="ECO:0000256" key="5">
    <source>
        <dbReference type="ARBA" id="ARBA00022490"/>
    </source>
</evidence>
<feature type="binding site" evidence="15">
    <location>
        <position position="116"/>
    </location>
    <ligand>
        <name>Mg(2+)</name>
        <dbReference type="ChEBI" id="CHEBI:18420"/>
    </ligand>
</feature>
<feature type="domain" description="DRBM" evidence="16">
    <location>
        <begin position="154"/>
        <end position="224"/>
    </location>
</feature>
<dbReference type="SUPFAM" id="SSF54768">
    <property type="entry name" value="dsRNA-binding domain-like"/>
    <property type="match status" value="1"/>
</dbReference>
<dbReference type="SMART" id="SM00358">
    <property type="entry name" value="DSRM"/>
    <property type="match status" value="1"/>
</dbReference>
<evidence type="ECO:0000256" key="14">
    <source>
        <dbReference type="ARBA" id="ARBA00022884"/>
    </source>
</evidence>
<dbReference type="GO" id="GO:0006364">
    <property type="term" value="P:rRNA processing"/>
    <property type="evidence" value="ECO:0007669"/>
    <property type="project" value="UniProtKB-UniRule"/>
</dbReference>
<dbReference type="GO" id="GO:0010468">
    <property type="term" value="P:regulation of gene expression"/>
    <property type="evidence" value="ECO:0007669"/>
    <property type="project" value="TreeGrafter"/>
</dbReference>
<keyword evidence="14 15" id="KW-0694">RNA-binding</keyword>
<keyword evidence="9 15" id="KW-0540">Nuclease</keyword>
<comment type="catalytic activity">
    <reaction evidence="1 15">
        <text>Endonucleolytic cleavage to 5'-phosphomonoester.</text>
        <dbReference type="EC" id="3.1.26.3"/>
    </reaction>
</comment>
<dbReference type="CDD" id="cd00593">
    <property type="entry name" value="RIBOc"/>
    <property type="match status" value="1"/>
</dbReference>
<dbReference type="GO" id="GO:0006397">
    <property type="term" value="P:mRNA processing"/>
    <property type="evidence" value="ECO:0007669"/>
    <property type="project" value="UniProtKB-UniRule"/>
</dbReference>
<comment type="function">
    <text evidence="15">Digests double-stranded RNA. Involved in the processing of primary rRNA transcript to yield the immediate precursors to the large and small rRNAs (23S and 16S). Processes some mRNAs, and tRNAs when they are encoded in the rRNA operon. Processes pre-crRNA and tracrRNA of type II CRISPR loci if present in the organism.</text>
</comment>
<name>A0A2A4X001_9GAMM</name>
<dbReference type="SMART" id="SM00535">
    <property type="entry name" value="RIBOc"/>
    <property type="match status" value="1"/>
</dbReference>
<evidence type="ECO:0000313" key="18">
    <source>
        <dbReference type="EMBL" id="PCI76032.1"/>
    </source>
</evidence>
<comment type="subunit">
    <text evidence="4 15">Homodimer.</text>
</comment>
<dbReference type="Proteomes" id="UP000218767">
    <property type="component" value="Unassembled WGS sequence"/>
</dbReference>
<dbReference type="InterPro" id="IPR011907">
    <property type="entry name" value="RNase_III"/>
</dbReference>
<evidence type="ECO:0000259" key="16">
    <source>
        <dbReference type="PROSITE" id="PS50137"/>
    </source>
</evidence>
<dbReference type="Pfam" id="PF14622">
    <property type="entry name" value="Ribonucleas_3_3"/>
    <property type="match status" value="1"/>
</dbReference>
<dbReference type="InterPro" id="IPR036389">
    <property type="entry name" value="RNase_III_sf"/>
</dbReference>
<dbReference type="GO" id="GO:0008033">
    <property type="term" value="P:tRNA processing"/>
    <property type="evidence" value="ECO:0007669"/>
    <property type="project" value="UniProtKB-KW"/>
</dbReference>
<dbReference type="PANTHER" id="PTHR11207:SF0">
    <property type="entry name" value="RIBONUCLEASE 3"/>
    <property type="match status" value="1"/>
</dbReference>
<organism evidence="18 19">
    <name type="scientific">SAR86 cluster bacterium</name>
    <dbReference type="NCBI Taxonomy" id="2030880"/>
    <lineage>
        <taxon>Bacteria</taxon>
        <taxon>Pseudomonadati</taxon>
        <taxon>Pseudomonadota</taxon>
        <taxon>Gammaproteobacteria</taxon>
        <taxon>SAR86 cluster</taxon>
    </lineage>
</organism>
<evidence type="ECO:0000313" key="19">
    <source>
        <dbReference type="Proteomes" id="UP000218767"/>
    </source>
</evidence>
<dbReference type="NCBIfam" id="TIGR02191">
    <property type="entry name" value="RNaseIII"/>
    <property type="match status" value="1"/>
</dbReference>
<dbReference type="PROSITE" id="PS00517">
    <property type="entry name" value="RNASE_3_1"/>
    <property type="match status" value="1"/>
</dbReference>
<dbReference type="PANTHER" id="PTHR11207">
    <property type="entry name" value="RIBONUCLEASE III"/>
    <property type="match status" value="1"/>
</dbReference>
<dbReference type="GO" id="GO:0004525">
    <property type="term" value="F:ribonuclease III activity"/>
    <property type="evidence" value="ECO:0007669"/>
    <property type="project" value="UniProtKB-UniRule"/>
</dbReference>